<protein>
    <submittedName>
        <fullName evidence="1">Uncharacterized protein</fullName>
    </submittedName>
</protein>
<dbReference type="EMBL" id="CM007649">
    <property type="protein sequence ID" value="ONM36376.1"/>
    <property type="molecule type" value="Genomic_DNA"/>
</dbReference>
<dbReference type="AlphaFoldDB" id="A0A1D6N711"/>
<dbReference type="IntAct" id="A0A1D6N711">
    <property type="interactions" value="1"/>
</dbReference>
<reference evidence="1" key="1">
    <citation type="submission" date="2015-12" db="EMBL/GenBank/DDBJ databases">
        <title>Update maize B73 reference genome by single molecule sequencing technologies.</title>
        <authorList>
            <consortium name="Maize Genome Sequencing Project"/>
            <person name="Ware D."/>
        </authorList>
    </citation>
    <scope>NUCLEOTIDE SEQUENCE [LARGE SCALE GENOMIC DNA]</scope>
    <source>
        <tissue evidence="1">Seedling</tissue>
    </source>
</reference>
<dbReference type="PANTHER" id="PTHR35731">
    <property type="entry name" value="8-AMINO-7-OXONONANOATE SYNTHASE"/>
    <property type="match status" value="1"/>
</dbReference>
<name>A0A1D6N711_MAIZE</name>
<dbReference type="InParanoid" id="A0A1D6N711"/>
<dbReference type="ExpressionAtlas" id="A0A1D6N711">
    <property type="expression patterns" value="baseline and differential"/>
</dbReference>
<dbReference type="PANTHER" id="PTHR35731:SF1">
    <property type="entry name" value="8-AMINO-7-OXONONANOATE SYNTHASE"/>
    <property type="match status" value="1"/>
</dbReference>
<accession>A0A1D6N711</accession>
<sequence length="120" mass="13588">MLQAQMVRITGFLDERSACLTKSAKDADSEFYMIGQNAMKELDAVGDQVSVSCNQNSAYCCPLFAIKLRCLVRKILERLGKMKAFEDTAEVNAITFINYQSAIFLGYQVLIAMFYKEKLF</sequence>
<organism evidence="1">
    <name type="scientific">Zea mays</name>
    <name type="common">Maize</name>
    <dbReference type="NCBI Taxonomy" id="4577"/>
    <lineage>
        <taxon>Eukaryota</taxon>
        <taxon>Viridiplantae</taxon>
        <taxon>Streptophyta</taxon>
        <taxon>Embryophyta</taxon>
        <taxon>Tracheophyta</taxon>
        <taxon>Spermatophyta</taxon>
        <taxon>Magnoliopsida</taxon>
        <taxon>Liliopsida</taxon>
        <taxon>Poales</taxon>
        <taxon>Poaceae</taxon>
        <taxon>PACMAD clade</taxon>
        <taxon>Panicoideae</taxon>
        <taxon>Andropogonodae</taxon>
        <taxon>Andropogoneae</taxon>
        <taxon>Tripsacinae</taxon>
        <taxon>Zea</taxon>
    </lineage>
</organism>
<evidence type="ECO:0000313" key="1">
    <source>
        <dbReference type="EMBL" id="ONM36376.1"/>
    </source>
</evidence>
<gene>
    <name evidence="1" type="ORF">ZEAMMB73_Zm00001d042836</name>
</gene>
<proteinExistence type="predicted"/>